<dbReference type="GeneID" id="109545753"/>
<comment type="similarity">
    <text evidence="1">Belongs to the IMPACT family.</text>
</comment>
<dbReference type="PANTHER" id="PTHR16301:SF25">
    <property type="entry name" value="PROTEIN IMPACT"/>
    <property type="match status" value="1"/>
</dbReference>
<dbReference type="Proteomes" id="UP000019118">
    <property type="component" value="Unassembled WGS sequence"/>
</dbReference>
<evidence type="ECO:0000259" key="2">
    <source>
        <dbReference type="Pfam" id="PF01205"/>
    </source>
</evidence>
<evidence type="ECO:0000313" key="3">
    <source>
        <dbReference type="EnsemblMetazoa" id="XP_019772155.1"/>
    </source>
</evidence>
<dbReference type="GO" id="GO:0005737">
    <property type="term" value="C:cytoplasm"/>
    <property type="evidence" value="ECO:0007669"/>
    <property type="project" value="TreeGrafter"/>
</dbReference>
<reference evidence="4" key="1">
    <citation type="journal article" date="2013" name="Genome Biol.">
        <title>Draft genome of the mountain pine beetle, Dendroctonus ponderosae Hopkins, a major forest pest.</title>
        <authorList>
            <person name="Keeling C.I."/>
            <person name="Yuen M.M."/>
            <person name="Liao N.Y."/>
            <person name="Docking T.R."/>
            <person name="Chan S.K."/>
            <person name="Taylor G.A."/>
            <person name="Palmquist D.L."/>
            <person name="Jackman S.D."/>
            <person name="Nguyen A."/>
            <person name="Li M."/>
            <person name="Henderson H."/>
            <person name="Janes J.K."/>
            <person name="Zhao Y."/>
            <person name="Pandoh P."/>
            <person name="Moore R."/>
            <person name="Sperling F.A."/>
            <person name="Huber D.P."/>
            <person name="Birol I."/>
            <person name="Jones S.J."/>
            <person name="Bohlmann J."/>
        </authorList>
    </citation>
    <scope>NUCLEOTIDE SEQUENCE</scope>
</reference>
<dbReference type="PANTHER" id="PTHR16301">
    <property type="entry name" value="IMPACT-RELATED"/>
    <property type="match status" value="1"/>
</dbReference>
<dbReference type="RefSeq" id="XP_019772155.1">
    <property type="nucleotide sequence ID" value="XM_019916596.2"/>
</dbReference>
<dbReference type="InterPro" id="IPR001498">
    <property type="entry name" value="Impact_N"/>
</dbReference>
<dbReference type="SUPFAM" id="SSF54211">
    <property type="entry name" value="Ribosomal protein S5 domain 2-like"/>
    <property type="match status" value="1"/>
</dbReference>
<feature type="domain" description="Impact N-terminal" evidence="2">
    <location>
        <begin position="43"/>
        <end position="149"/>
    </location>
</feature>
<accession>A0AAR5QG11</accession>
<dbReference type="GO" id="GO:0140469">
    <property type="term" value="P:GCN2-mediated signaling"/>
    <property type="evidence" value="ECO:0007669"/>
    <property type="project" value="TreeGrafter"/>
</dbReference>
<dbReference type="EnsemblMetazoa" id="XM_019916596.1">
    <property type="protein sequence ID" value="XP_019772155.1"/>
    <property type="gene ID" value="LOC109545753"/>
</dbReference>
<dbReference type="KEGG" id="dpa:109545753"/>
<proteinExistence type="inferred from homology"/>
<name>A0AAR5QG11_DENPD</name>
<dbReference type="InterPro" id="IPR020568">
    <property type="entry name" value="Ribosomal_Su5_D2-typ_SF"/>
</dbReference>
<dbReference type="Gene3D" id="3.30.230.30">
    <property type="entry name" value="Impact, N-terminal domain"/>
    <property type="match status" value="1"/>
</dbReference>
<dbReference type="InterPro" id="IPR023582">
    <property type="entry name" value="Impact"/>
</dbReference>
<dbReference type="InterPro" id="IPR036956">
    <property type="entry name" value="Impact_N_sf"/>
</dbReference>
<sequence length="157" mass="17638">MIVESRNLNQENQPNGTNSTYLMMTESKKSNLDVVHGPTITERKSTFQGHVCRVTEVSQVEEFLADLTGRNKIANAKHNILAYRIGSDKFKIIEGFDSDGEKRGAEPVMHLLRVLDLTNVAVVVTRWYGGIFLRSDRYKCIRTAAQHALIAGGFIKE</sequence>
<keyword evidence="4" id="KW-1185">Reference proteome</keyword>
<protein>
    <recommendedName>
        <fullName evidence="2">Impact N-terminal domain-containing protein</fullName>
    </recommendedName>
</protein>
<evidence type="ECO:0000313" key="4">
    <source>
        <dbReference type="Proteomes" id="UP000019118"/>
    </source>
</evidence>
<dbReference type="GO" id="GO:0006446">
    <property type="term" value="P:regulation of translational initiation"/>
    <property type="evidence" value="ECO:0007669"/>
    <property type="project" value="TreeGrafter"/>
</dbReference>
<reference evidence="3" key="2">
    <citation type="submission" date="2024-08" db="UniProtKB">
        <authorList>
            <consortium name="EnsemblMetazoa"/>
        </authorList>
    </citation>
    <scope>IDENTIFICATION</scope>
</reference>
<dbReference type="AlphaFoldDB" id="A0AAR5QG11"/>
<dbReference type="Pfam" id="PF01205">
    <property type="entry name" value="Impact_N"/>
    <property type="match status" value="1"/>
</dbReference>
<evidence type="ECO:0000256" key="1">
    <source>
        <dbReference type="ARBA" id="ARBA00007665"/>
    </source>
</evidence>
<organism evidence="3 4">
    <name type="scientific">Dendroctonus ponderosae</name>
    <name type="common">Mountain pine beetle</name>
    <dbReference type="NCBI Taxonomy" id="77166"/>
    <lineage>
        <taxon>Eukaryota</taxon>
        <taxon>Metazoa</taxon>
        <taxon>Ecdysozoa</taxon>
        <taxon>Arthropoda</taxon>
        <taxon>Hexapoda</taxon>
        <taxon>Insecta</taxon>
        <taxon>Pterygota</taxon>
        <taxon>Neoptera</taxon>
        <taxon>Endopterygota</taxon>
        <taxon>Coleoptera</taxon>
        <taxon>Polyphaga</taxon>
        <taxon>Cucujiformia</taxon>
        <taxon>Curculionidae</taxon>
        <taxon>Scolytinae</taxon>
        <taxon>Dendroctonus</taxon>
    </lineage>
</organism>